<keyword evidence="1" id="KW-0472">Membrane</keyword>
<feature type="transmembrane region" description="Helical" evidence="1">
    <location>
        <begin position="333"/>
        <end position="350"/>
    </location>
</feature>
<feature type="transmembrane region" description="Helical" evidence="1">
    <location>
        <begin position="370"/>
        <end position="398"/>
    </location>
</feature>
<evidence type="ECO:0000313" key="3">
    <source>
        <dbReference type="Proteomes" id="UP000250079"/>
    </source>
</evidence>
<feature type="transmembrane region" description="Helical" evidence="1">
    <location>
        <begin position="410"/>
        <end position="434"/>
    </location>
</feature>
<feature type="transmembrane region" description="Helical" evidence="1">
    <location>
        <begin position="92"/>
        <end position="111"/>
    </location>
</feature>
<organism evidence="2 3">
    <name type="scientific">Granulosicoccus antarcticus IMCC3135</name>
    <dbReference type="NCBI Taxonomy" id="1192854"/>
    <lineage>
        <taxon>Bacteria</taxon>
        <taxon>Pseudomonadati</taxon>
        <taxon>Pseudomonadota</taxon>
        <taxon>Gammaproteobacteria</taxon>
        <taxon>Chromatiales</taxon>
        <taxon>Granulosicoccaceae</taxon>
        <taxon>Granulosicoccus</taxon>
    </lineage>
</organism>
<evidence type="ECO:0008006" key="4">
    <source>
        <dbReference type="Google" id="ProtNLM"/>
    </source>
</evidence>
<reference evidence="2 3" key="1">
    <citation type="submission" date="2016-12" db="EMBL/GenBank/DDBJ databases">
        <authorList>
            <person name="Song W.-J."/>
            <person name="Kurnit D.M."/>
        </authorList>
    </citation>
    <scope>NUCLEOTIDE SEQUENCE [LARGE SCALE GENOMIC DNA]</scope>
    <source>
        <strain evidence="2 3">IMCC3135</strain>
    </source>
</reference>
<accession>A0A2Z2NSI3</accession>
<feature type="transmembrane region" description="Helical" evidence="1">
    <location>
        <begin position="183"/>
        <end position="204"/>
    </location>
</feature>
<keyword evidence="1" id="KW-1133">Transmembrane helix</keyword>
<sequence length="472" mass="50595">MSSGGGLSRPGMDKPSFPIWILLCGFVAYSLTKSPIALSIACFAALYVGVFSIGTLSRAAKLLIALCVVATIAGFWLERLSWAQLLVSIERGLLLAVFILSLGMLVFAASRSDIVAKVGANLARQPPGKRYWALCVGSGLLGPMLSVSVVSLLNAAVQTDLRKSGHKPGDKAYTIITRRTATAIMRGMSIVPLWSPISITIILVETRIPDLRWMDYLPLGLFTAILMIVMGWGLDKLTFSALKANFAYQHEFDWRPIGWLVLILSFVPLCAGALSDLTAISFTEGLIFAFVVISLFWVGCQEIVTSDMLGSLKRYSASLTAMNDRLSRATNEATLLFAAGALSGILYPLVDVDEISVAIENSNVPAEMLLVAAVVIMILLVNLGISSVVSAAIVLDLFLNTPSLQVEQSLLVLSVTLAFGIGAISSPIGVGVLLTVREIGVSANRVAYVWNANYALTAVGIFTMIAFFQLYT</sequence>
<feature type="transmembrane region" description="Helical" evidence="1">
    <location>
        <begin position="36"/>
        <end position="56"/>
    </location>
</feature>
<dbReference type="AlphaFoldDB" id="A0A2Z2NSI3"/>
<feature type="transmembrane region" description="Helical" evidence="1">
    <location>
        <begin position="286"/>
        <end position="312"/>
    </location>
</feature>
<evidence type="ECO:0000313" key="2">
    <source>
        <dbReference type="EMBL" id="ASJ73465.1"/>
    </source>
</evidence>
<proteinExistence type="predicted"/>
<dbReference type="Proteomes" id="UP000250079">
    <property type="component" value="Chromosome"/>
</dbReference>
<keyword evidence="3" id="KW-1185">Reference proteome</keyword>
<name>A0A2Z2NSI3_9GAMM</name>
<feature type="transmembrane region" description="Helical" evidence="1">
    <location>
        <begin position="454"/>
        <end position="471"/>
    </location>
</feature>
<evidence type="ECO:0000256" key="1">
    <source>
        <dbReference type="SAM" id="Phobius"/>
    </source>
</evidence>
<protein>
    <recommendedName>
        <fullName evidence="4">Citrate transporter-like domain-containing protein</fullName>
    </recommendedName>
</protein>
<feature type="transmembrane region" description="Helical" evidence="1">
    <location>
        <begin position="256"/>
        <end position="274"/>
    </location>
</feature>
<feature type="transmembrane region" description="Helical" evidence="1">
    <location>
        <begin position="216"/>
        <end position="235"/>
    </location>
</feature>
<keyword evidence="1" id="KW-0812">Transmembrane</keyword>
<gene>
    <name evidence="2" type="ORF">IMCC3135_16915</name>
</gene>
<dbReference type="KEGG" id="gai:IMCC3135_16915"/>
<feature type="transmembrane region" description="Helical" evidence="1">
    <location>
        <begin position="62"/>
        <end position="80"/>
    </location>
</feature>
<feature type="transmembrane region" description="Helical" evidence="1">
    <location>
        <begin position="131"/>
        <end position="157"/>
    </location>
</feature>
<dbReference type="EMBL" id="CP018632">
    <property type="protein sequence ID" value="ASJ73465.1"/>
    <property type="molecule type" value="Genomic_DNA"/>
</dbReference>